<dbReference type="RefSeq" id="WP_114352627.1">
    <property type="nucleotide sequence ID" value="NZ_QPJJ01000006.1"/>
</dbReference>
<evidence type="ECO:0000259" key="2">
    <source>
        <dbReference type="Pfam" id="PF03796"/>
    </source>
</evidence>
<dbReference type="Pfam" id="PF03796">
    <property type="entry name" value="DnaB_C"/>
    <property type="match status" value="1"/>
</dbReference>
<organism evidence="3 4">
    <name type="scientific">Saliterribacillus persicus</name>
    <dbReference type="NCBI Taxonomy" id="930114"/>
    <lineage>
        <taxon>Bacteria</taxon>
        <taxon>Bacillati</taxon>
        <taxon>Bacillota</taxon>
        <taxon>Bacilli</taxon>
        <taxon>Bacillales</taxon>
        <taxon>Bacillaceae</taxon>
        <taxon>Saliterribacillus</taxon>
    </lineage>
</organism>
<evidence type="ECO:0000313" key="4">
    <source>
        <dbReference type="Proteomes" id="UP000252585"/>
    </source>
</evidence>
<dbReference type="GO" id="GO:0003678">
    <property type="term" value="F:DNA helicase activity"/>
    <property type="evidence" value="ECO:0007669"/>
    <property type="project" value="InterPro"/>
</dbReference>
<keyword evidence="4" id="KW-1185">Reference proteome</keyword>
<evidence type="ECO:0000256" key="1">
    <source>
        <dbReference type="SAM" id="MobiDB-lite"/>
    </source>
</evidence>
<sequence length="77" mass="9012">MNRDNEKQAQKPTLASLKESASIEQDADVVEFLWHEPNGREQQGKVIQQFIAKGRDVGINEFRILFRGWKQHFEEVD</sequence>
<name>A0A368XRP3_9BACI</name>
<proteinExistence type="predicted"/>
<dbReference type="OrthoDB" id="2705834at2"/>
<keyword evidence="3" id="KW-0347">Helicase</keyword>
<keyword evidence="3" id="KW-0378">Hydrolase</keyword>
<dbReference type="GO" id="GO:0005524">
    <property type="term" value="F:ATP binding"/>
    <property type="evidence" value="ECO:0007669"/>
    <property type="project" value="InterPro"/>
</dbReference>
<dbReference type="Gene3D" id="3.40.50.300">
    <property type="entry name" value="P-loop containing nucleotide triphosphate hydrolases"/>
    <property type="match status" value="1"/>
</dbReference>
<feature type="region of interest" description="Disordered" evidence="1">
    <location>
        <begin position="1"/>
        <end position="20"/>
    </location>
</feature>
<dbReference type="AlphaFoldDB" id="A0A368XRP3"/>
<dbReference type="InterPro" id="IPR007694">
    <property type="entry name" value="DNA_helicase_DnaB-like_C"/>
</dbReference>
<dbReference type="InterPro" id="IPR027417">
    <property type="entry name" value="P-loop_NTPase"/>
</dbReference>
<dbReference type="EMBL" id="QPJJ01000006">
    <property type="protein sequence ID" value="RCW70633.1"/>
    <property type="molecule type" value="Genomic_DNA"/>
</dbReference>
<keyword evidence="3" id="KW-0067">ATP-binding</keyword>
<dbReference type="GO" id="GO:0006260">
    <property type="term" value="P:DNA replication"/>
    <property type="evidence" value="ECO:0007669"/>
    <property type="project" value="InterPro"/>
</dbReference>
<reference evidence="3 4" key="1">
    <citation type="submission" date="2018-07" db="EMBL/GenBank/DDBJ databases">
        <title>Genomic Encyclopedia of Type Strains, Phase IV (KMG-IV): sequencing the most valuable type-strain genomes for metagenomic binning, comparative biology and taxonomic classification.</title>
        <authorList>
            <person name="Goeker M."/>
        </authorList>
    </citation>
    <scope>NUCLEOTIDE SEQUENCE [LARGE SCALE GENOMIC DNA]</scope>
    <source>
        <strain evidence="3 4">DSM 27696</strain>
    </source>
</reference>
<comment type="caution">
    <text evidence="3">The sequence shown here is derived from an EMBL/GenBank/DDBJ whole genome shotgun (WGS) entry which is preliminary data.</text>
</comment>
<dbReference type="Proteomes" id="UP000252585">
    <property type="component" value="Unassembled WGS sequence"/>
</dbReference>
<protein>
    <submittedName>
        <fullName evidence="3">DnaB helicase-like protein</fullName>
    </submittedName>
</protein>
<feature type="domain" description="SF4 helicase" evidence="2">
    <location>
        <begin position="1"/>
        <end position="74"/>
    </location>
</feature>
<accession>A0A368XRP3</accession>
<gene>
    <name evidence="3" type="ORF">DFR57_10630</name>
</gene>
<keyword evidence="3" id="KW-0547">Nucleotide-binding</keyword>
<evidence type="ECO:0000313" key="3">
    <source>
        <dbReference type="EMBL" id="RCW70633.1"/>
    </source>
</evidence>